<dbReference type="Proteomes" id="UP000054485">
    <property type="component" value="Unassembled WGS sequence"/>
</dbReference>
<protein>
    <submittedName>
        <fullName evidence="1">Uncharacterized protein</fullName>
    </submittedName>
</protein>
<keyword evidence="2" id="KW-1185">Reference proteome</keyword>
<evidence type="ECO:0000313" key="1">
    <source>
        <dbReference type="EMBL" id="KIK36308.1"/>
    </source>
</evidence>
<evidence type="ECO:0000313" key="2">
    <source>
        <dbReference type="Proteomes" id="UP000054485"/>
    </source>
</evidence>
<proteinExistence type="predicted"/>
<reference evidence="1 2" key="1">
    <citation type="submission" date="2014-04" db="EMBL/GenBank/DDBJ databases">
        <authorList>
            <consortium name="DOE Joint Genome Institute"/>
            <person name="Kuo A."/>
            <person name="Ruytinx J."/>
            <person name="Rineau F."/>
            <person name="Colpaert J."/>
            <person name="Kohler A."/>
            <person name="Nagy L.G."/>
            <person name="Floudas D."/>
            <person name="Copeland A."/>
            <person name="Barry K.W."/>
            <person name="Cichocki N."/>
            <person name="Veneault-Fourrey C."/>
            <person name="LaButti K."/>
            <person name="Lindquist E.A."/>
            <person name="Lipzen A."/>
            <person name="Lundell T."/>
            <person name="Morin E."/>
            <person name="Murat C."/>
            <person name="Sun H."/>
            <person name="Tunlid A."/>
            <person name="Henrissat B."/>
            <person name="Grigoriev I.V."/>
            <person name="Hibbett D.S."/>
            <person name="Martin F."/>
            <person name="Nordberg H.P."/>
            <person name="Cantor M.N."/>
            <person name="Hua S.X."/>
        </authorList>
    </citation>
    <scope>NUCLEOTIDE SEQUENCE [LARGE SCALE GENOMIC DNA]</scope>
    <source>
        <strain evidence="1 2">UH-Slu-Lm8-n1</strain>
    </source>
</reference>
<organism evidence="1 2">
    <name type="scientific">Suillus luteus UH-Slu-Lm8-n1</name>
    <dbReference type="NCBI Taxonomy" id="930992"/>
    <lineage>
        <taxon>Eukaryota</taxon>
        <taxon>Fungi</taxon>
        <taxon>Dikarya</taxon>
        <taxon>Basidiomycota</taxon>
        <taxon>Agaricomycotina</taxon>
        <taxon>Agaricomycetes</taxon>
        <taxon>Agaricomycetidae</taxon>
        <taxon>Boletales</taxon>
        <taxon>Suillineae</taxon>
        <taxon>Suillaceae</taxon>
        <taxon>Suillus</taxon>
    </lineage>
</organism>
<dbReference type="HOGENOM" id="CLU_2074685_0_0_1"/>
<reference evidence="2" key="2">
    <citation type="submission" date="2015-01" db="EMBL/GenBank/DDBJ databases">
        <title>Evolutionary Origins and Diversification of the Mycorrhizal Mutualists.</title>
        <authorList>
            <consortium name="DOE Joint Genome Institute"/>
            <consortium name="Mycorrhizal Genomics Consortium"/>
            <person name="Kohler A."/>
            <person name="Kuo A."/>
            <person name="Nagy L.G."/>
            <person name="Floudas D."/>
            <person name="Copeland A."/>
            <person name="Barry K.W."/>
            <person name="Cichocki N."/>
            <person name="Veneault-Fourrey C."/>
            <person name="LaButti K."/>
            <person name="Lindquist E.A."/>
            <person name="Lipzen A."/>
            <person name="Lundell T."/>
            <person name="Morin E."/>
            <person name="Murat C."/>
            <person name="Riley R."/>
            <person name="Ohm R."/>
            <person name="Sun H."/>
            <person name="Tunlid A."/>
            <person name="Henrissat B."/>
            <person name="Grigoriev I.V."/>
            <person name="Hibbett D.S."/>
            <person name="Martin F."/>
        </authorList>
    </citation>
    <scope>NUCLEOTIDE SEQUENCE [LARGE SCALE GENOMIC DNA]</scope>
    <source>
        <strain evidence="2">UH-Slu-Lm8-n1</strain>
    </source>
</reference>
<dbReference type="AlphaFoldDB" id="A0A0D0AWP6"/>
<sequence length="118" mass="13560">MSEITPSPLHISCISIRLDDASRKKVDFVELEFDSLRQEIRRQSGEDKDLSKDFDPAIAVTTERVSLFVHCQHRTVIPRKISVEFPLSKEEILSNAVDHDGQRGELIRLQLCRIKFIA</sequence>
<accession>A0A0D0AWP6</accession>
<dbReference type="OrthoDB" id="2679871at2759"/>
<name>A0A0D0AWP6_9AGAM</name>
<dbReference type="EMBL" id="KN835541">
    <property type="protein sequence ID" value="KIK36308.1"/>
    <property type="molecule type" value="Genomic_DNA"/>
</dbReference>
<gene>
    <name evidence="1" type="ORF">CY34DRAFT_531580</name>
</gene>
<dbReference type="InParanoid" id="A0A0D0AWP6"/>